<reference evidence="10" key="1">
    <citation type="submission" date="2021-03" db="EMBL/GenBank/DDBJ databases">
        <title>Acanthopleuribacteraceae sp. M133.</title>
        <authorList>
            <person name="Wang G."/>
        </authorList>
    </citation>
    <scope>NUCLEOTIDE SEQUENCE</scope>
    <source>
        <strain evidence="10">M133</strain>
    </source>
</reference>
<dbReference type="Pfam" id="PF00672">
    <property type="entry name" value="HAMP"/>
    <property type="match status" value="1"/>
</dbReference>
<evidence type="ECO:0000256" key="1">
    <source>
        <dbReference type="ARBA" id="ARBA00004429"/>
    </source>
</evidence>
<comment type="subcellular location">
    <subcellularLocation>
        <location evidence="1">Cell inner membrane</location>
        <topology evidence="1">Multi-pass membrane protein</topology>
    </subcellularLocation>
</comment>
<evidence type="ECO:0000313" key="11">
    <source>
        <dbReference type="Proteomes" id="UP000663929"/>
    </source>
</evidence>
<feature type="transmembrane region" description="Helical" evidence="6">
    <location>
        <begin position="194"/>
        <end position="214"/>
    </location>
</feature>
<feature type="domain" description="HAMP" evidence="9">
    <location>
        <begin position="215"/>
        <end position="269"/>
    </location>
</feature>
<dbReference type="RefSeq" id="WP_237384237.1">
    <property type="nucleotide sequence ID" value="NZ_CP071793.1"/>
</dbReference>
<accession>A0A8A4TY44</accession>
<dbReference type="SMART" id="SM00283">
    <property type="entry name" value="MA"/>
    <property type="match status" value="1"/>
</dbReference>
<dbReference type="InterPro" id="IPR004089">
    <property type="entry name" value="MCPsignal_dom"/>
</dbReference>
<sequence length="616" mass="66132">MKIIPSTIRYQILCLIGIMGFLLVFMIVYFPFKAKELGQAISEKDTAYISNLMVDNLSTAMAAYSLLQDASGVETVVNSINELQKRQNERTVTLLNVYDAEGYLICGLNNGVVLSAETASSKRSEMEGMPNGQARNKLLAQIFDEVVSKSQKQQTIEFDNHFEVVAPLADSSGFVKMYFSKEFLLQAVSENRRASMVIGIGGLLLGLAVGLIIVRRITKNIGNMNTIMKDIAEGEGDLTKRIQITTKDELSELANWFNLFLDKLQKTVRDINESAMDLSEASQSLATVAQGMATNSQEMNQKTITVAKATGEMSTNINSVASSAENATLNVNSVSSAVEEMSATLNQVSETATQVSENTNTIAVALEEMSATINEVTKNTEHAANVSKTAADKAKVTQNLMNQLGESAESVGRVVQVIDEIAEKTNLLALNASIEAARAGDAGKGFNVVANEVKDLSKQTAEAIQNIVEQINKMQQNTQTSISAIEEITNIINELNSVNLTIAGAVEEQSVTTNEVSQTTAEAASSLEEVSRNVTDVSQAAQDISGNSSSMANLIHDISDSAKVTAKGAGNVSSNTQVLSHSVSKVYEGSTAVSEKAGELSRLATDLKSLVNQFRV</sequence>
<dbReference type="InterPro" id="IPR000727">
    <property type="entry name" value="T_SNARE_dom"/>
</dbReference>
<dbReference type="KEGG" id="scor:J3U87_16960"/>
<protein>
    <submittedName>
        <fullName evidence="10">HAMP domain-containing protein</fullName>
    </submittedName>
</protein>
<evidence type="ECO:0000256" key="2">
    <source>
        <dbReference type="ARBA" id="ARBA00022519"/>
    </source>
</evidence>
<keyword evidence="3 5" id="KW-0807">Transducer</keyword>
<dbReference type="CDD" id="cd06225">
    <property type="entry name" value="HAMP"/>
    <property type="match status" value="1"/>
</dbReference>
<keyword evidence="2" id="KW-1003">Cell membrane</keyword>
<dbReference type="PANTHER" id="PTHR32089">
    <property type="entry name" value="METHYL-ACCEPTING CHEMOTAXIS PROTEIN MCPB"/>
    <property type="match status" value="1"/>
</dbReference>
<evidence type="ECO:0000256" key="3">
    <source>
        <dbReference type="ARBA" id="ARBA00023224"/>
    </source>
</evidence>
<keyword evidence="6" id="KW-0812">Transmembrane</keyword>
<dbReference type="Gene3D" id="1.10.287.950">
    <property type="entry name" value="Methyl-accepting chemotaxis protein"/>
    <property type="match status" value="3"/>
</dbReference>
<evidence type="ECO:0000256" key="6">
    <source>
        <dbReference type="SAM" id="Phobius"/>
    </source>
</evidence>
<evidence type="ECO:0000259" key="7">
    <source>
        <dbReference type="PROSITE" id="PS50111"/>
    </source>
</evidence>
<dbReference type="SMART" id="SM00304">
    <property type="entry name" value="HAMP"/>
    <property type="match status" value="1"/>
</dbReference>
<gene>
    <name evidence="10" type="ORF">J3U87_16960</name>
</gene>
<dbReference type="PANTHER" id="PTHR32089:SF112">
    <property type="entry name" value="LYSOZYME-LIKE PROTEIN-RELATED"/>
    <property type="match status" value="1"/>
</dbReference>
<dbReference type="GO" id="GO:0007165">
    <property type="term" value="P:signal transduction"/>
    <property type="evidence" value="ECO:0007669"/>
    <property type="project" value="UniProtKB-KW"/>
</dbReference>
<dbReference type="InterPro" id="IPR003660">
    <property type="entry name" value="HAMP_dom"/>
</dbReference>
<dbReference type="Pfam" id="PF00015">
    <property type="entry name" value="MCPsignal"/>
    <property type="match status" value="1"/>
</dbReference>
<dbReference type="GO" id="GO:0005886">
    <property type="term" value="C:plasma membrane"/>
    <property type="evidence" value="ECO:0007669"/>
    <property type="project" value="UniProtKB-SubCell"/>
</dbReference>
<dbReference type="AlphaFoldDB" id="A0A8A4TY44"/>
<feature type="domain" description="T-SNARE coiled-coil homology" evidence="8">
    <location>
        <begin position="475"/>
        <end position="537"/>
    </location>
</feature>
<organism evidence="10 11">
    <name type="scientific">Sulfidibacter corallicola</name>
    <dbReference type="NCBI Taxonomy" id="2818388"/>
    <lineage>
        <taxon>Bacteria</taxon>
        <taxon>Pseudomonadati</taxon>
        <taxon>Acidobacteriota</taxon>
        <taxon>Holophagae</taxon>
        <taxon>Acanthopleuribacterales</taxon>
        <taxon>Acanthopleuribacteraceae</taxon>
        <taxon>Sulfidibacter</taxon>
    </lineage>
</organism>
<feature type="domain" description="Methyl-accepting transducer" evidence="7">
    <location>
        <begin position="302"/>
        <end position="552"/>
    </location>
</feature>
<proteinExistence type="inferred from homology"/>
<evidence type="ECO:0000259" key="9">
    <source>
        <dbReference type="PROSITE" id="PS50885"/>
    </source>
</evidence>
<keyword evidence="6" id="KW-1133">Transmembrane helix</keyword>
<feature type="transmembrane region" description="Helical" evidence="6">
    <location>
        <begin position="12"/>
        <end position="32"/>
    </location>
</feature>
<evidence type="ECO:0000259" key="8">
    <source>
        <dbReference type="PROSITE" id="PS50192"/>
    </source>
</evidence>
<dbReference type="SUPFAM" id="SSF58104">
    <property type="entry name" value="Methyl-accepting chemotaxis protein (MCP) signaling domain"/>
    <property type="match status" value="3"/>
</dbReference>
<keyword evidence="11" id="KW-1185">Reference proteome</keyword>
<dbReference type="PROSITE" id="PS50192">
    <property type="entry name" value="T_SNARE"/>
    <property type="match status" value="1"/>
</dbReference>
<keyword evidence="6" id="KW-0472">Membrane</keyword>
<dbReference type="PROSITE" id="PS50885">
    <property type="entry name" value="HAMP"/>
    <property type="match status" value="1"/>
</dbReference>
<dbReference type="EMBL" id="CP071793">
    <property type="protein sequence ID" value="QTD54138.1"/>
    <property type="molecule type" value="Genomic_DNA"/>
</dbReference>
<evidence type="ECO:0000313" key="10">
    <source>
        <dbReference type="EMBL" id="QTD54138.1"/>
    </source>
</evidence>
<keyword evidence="2" id="KW-0997">Cell inner membrane</keyword>
<dbReference type="Proteomes" id="UP000663929">
    <property type="component" value="Chromosome"/>
</dbReference>
<comment type="similarity">
    <text evidence="4">Belongs to the methyl-accepting chemotaxis (MCP) protein family.</text>
</comment>
<evidence type="ECO:0000256" key="5">
    <source>
        <dbReference type="PROSITE-ProRule" id="PRU00284"/>
    </source>
</evidence>
<name>A0A8A4TY44_SULCO</name>
<evidence type="ECO:0000256" key="4">
    <source>
        <dbReference type="ARBA" id="ARBA00029447"/>
    </source>
</evidence>
<dbReference type="PROSITE" id="PS50111">
    <property type="entry name" value="CHEMOTAXIS_TRANSDUC_2"/>
    <property type="match status" value="1"/>
</dbReference>